<evidence type="ECO:0000313" key="3">
    <source>
        <dbReference type="EMBL" id="KAG8386227.1"/>
    </source>
</evidence>
<proteinExistence type="predicted"/>
<accession>A0AAV6Y169</accession>
<dbReference type="EMBL" id="WHWC01000003">
    <property type="protein sequence ID" value="KAG8386182.1"/>
    <property type="molecule type" value="Genomic_DNA"/>
</dbReference>
<dbReference type="AlphaFoldDB" id="A0AAV6Y169"/>
<dbReference type="Proteomes" id="UP000826271">
    <property type="component" value="Unassembled WGS sequence"/>
</dbReference>
<keyword evidence="4" id="KW-1185">Reference proteome</keyword>
<dbReference type="EMBL" id="WHWC01000003">
    <property type="protein sequence ID" value="KAG8386227.1"/>
    <property type="molecule type" value="Genomic_DNA"/>
</dbReference>
<gene>
    <name evidence="2" type="ORF">BUALT_Bualt03G0122400</name>
    <name evidence="3" type="ORF">BUALT_Bualt03G0127000</name>
</gene>
<keyword evidence="1" id="KW-1133">Transmembrane helix</keyword>
<dbReference type="PANTHER" id="PTHR33625">
    <property type="entry name" value="OS08G0179900 PROTEIN"/>
    <property type="match status" value="1"/>
</dbReference>
<keyword evidence="1" id="KW-0472">Membrane</keyword>
<evidence type="ECO:0000313" key="4">
    <source>
        <dbReference type="Proteomes" id="UP000826271"/>
    </source>
</evidence>
<organism evidence="2 4">
    <name type="scientific">Buddleja alternifolia</name>
    <dbReference type="NCBI Taxonomy" id="168488"/>
    <lineage>
        <taxon>Eukaryota</taxon>
        <taxon>Viridiplantae</taxon>
        <taxon>Streptophyta</taxon>
        <taxon>Embryophyta</taxon>
        <taxon>Tracheophyta</taxon>
        <taxon>Spermatophyta</taxon>
        <taxon>Magnoliopsida</taxon>
        <taxon>eudicotyledons</taxon>
        <taxon>Gunneridae</taxon>
        <taxon>Pentapetalae</taxon>
        <taxon>asterids</taxon>
        <taxon>lamiids</taxon>
        <taxon>Lamiales</taxon>
        <taxon>Scrophulariaceae</taxon>
        <taxon>Buddlejeae</taxon>
        <taxon>Buddleja</taxon>
    </lineage>
</organism>
<dbReference type="PANTHER" id="PTHR33625:SF4">
    <property type="entry name" value="OS08G0179900 PROTEIN"/>
    <property type="match status" value="1"/>
</dbReference>
<feature type="transmembrane region" description="Helical" evidence="1">
    <location>
        <begin position="298"/>
        <end position="316"/>
    </location>
</feature>
<sequence length="319" mass="33565">MGGGAMRAAAKVAGITVANGGLRGITSENYPVFSTARLAASARPAAASATAEDVKLVASQSGTGVQRSCSEMDDWVFAGGEEEAMVIAADAMPRVVFGGAPSLQEAREATSELTLALEKAYLSSPLSVGYEGQFVADNDSTLSISSSQAIVNKAVTSEIAVAPAVPARAVTAFRFLHESSVAQNVVASIACDPNVWNAVLQNQELQEFLQSQKTCLKDLVEDSDHLDQSSTKTINRSADYAEFDPDSGYADVVQKIKITVVDIMSSLSDYFQNFFGGLEFDRVSSTSNGTARLSGDTVMEASFMGLAVMAIMVIVLNRA</sequence>
<evidence type="ECO:0000313" key="2">
    <source>
        <dbReference type="EMBL" id="KAG8386182.1"/>
    </source>
</evidence>
<evidence type="ECO:0000256" key="1">
    <source>
        <dbReference type="SAM" id="Phobius"/>
    </source>
</evidence>
<reference evidence="2" key="1">
    <citation type="submission" date="2019-10" db="EMBL/GenBank/DDBJ databases">
        <authorList>
            <person name="Zhang R."/>
            <person name="Pan Y."/>
            <person name="Wang J."/>
            <person name="Ma R."/>
            <person name="Yu S."/>
        </authorList>
    </citation>
    <scope>NUCLEOTIDE SEQUENCE</scope>
    <source>
        <strain evidence="2">LA-IB0</strain>
        <tissue evidence="2">Leaf</tissue>
    </source>
</reference>
<name>A0AAV6Y169_9LAMI</name>
<comment type="caution">
    <text evidence="2">The sequence shown here is derived from an EMBL/GenBank/DDBJ whole genome shotgun (WGS) entry which is preliminary data.</text>
</comment>
<keyword evidence="1" id="KW-0812">Transmembrane</keyword>
<protein>
    <submittedName>
        <fullName evidence="2">Uncharacterized protein</fullName>
    </submittedName>
</protein>